<sequence>MPAGGGPAPEPPTVVVHADAGVLARAAAARLITALVDAQAARGEASIVLTGGGIGVALLRAVRASPAVDAVDWARVDVWWGDERFVPADSPDRNDQQAREALLAHVPVDPTRVFPMGHLAGAGGGGVAEPETAAAAYAETLAARAVAGSAVPAFDVLLLGLGPETHVASIFPDSPAAVATGTVTAVRDCPKPPPTRVTLTFPALRAAREVWVVVAGEEKAEAVANALTPGADPVAFPAAGAVGRERTLWLVDRAAASRL</sequence>
<proteinExistence type="inferred from homology"/>
<dbReference type="GO" id="GO:0006098">
    <property type="term" value="P:pentose-phosphate shunt"/>
    <property type="evidence" value="ECO:0007669"/>
    <property type="project" value="UniProtKB-UniPathway"/>
</dbReference>
<evidence type="ECO:0000259" key="8">
    <source>
        <dbReference type="Pfam" id="PF01182"/>
    </source>
</evidence>
<reference evidence="10" key="1">
    <citation type="submission" date="2016-07" db="EMBL/GenBank/DDBJ databases">
        <title>Frankia sp. NRRL B-16219 Genome sequencing.</title>
        <authorList>
            <person name="Ghodhbane-Gtari F."/>
            <person name="Swanson E."/>
            <person name="Gueddou A."/>
            <person name="Louati M."/>
            <person name="Nouioui I."/>
            <person name="Hezbri K."/>
            <person name="Abebe-Akele F."/>
            <person name="Simpson S."/>
            <person name="Morris K."/>
            <person name="Thomas K."/>
            <person name="Gtari M."/>
            <person name="Tisa L.S."/>
        </authorList>
    </citation>
    <scope>NUCLEOTIDE SEQUENCE [LARGE SCALE GENOMIC DNA]</scope>
    <source>
        <strain evidence="10">NRRL B-16219</strain>
    </source>
</reference>
<accession>A0A1S1PT93</accession>
<comment type="pathway">
    <text evidence="3 7">Carbohydrate degradation; pentose phosphate pathway; D-ribulose 5-phosphate from D-glucose 6-phosphate (oxidative stage): step 2/3.</text>
</comment>
<keyword evidence="7" id="KW-0378">Hydrolase</keyword>
<evidence type="ECO:0000256" key="2">
    <source>
        <dbReference type="ARBA" id="ARBA00002681"/>
    </source>
</evidence>
<dbReference type="Proteomes" id="UP000179769">
    <property type="component" value="Unassembled WGS sequence"/>
</dbReference>
<dbReference type="SUPFAM" id="SSF100950">
    <property type="entry name" value="NagB/RpiA/CoA transferase-like"/>
    <property type="match status" value="1"/>
</dbReference>
<dbReference type="Pfam" id="PF01182">
    <property type="entry name" value="Glucosamine_iso"/>
    <property type="match status" value="1"/>
</dbReference>
<evidence type="ECO:0000256" key="6">
    <source>
        <dbReference type="ARBA" id="ARBA00020337"/>
    </source>
</evidence>
<comment type="similarity">
    <text evidence="4 7">Belongs to the glucosamine/galactosamine-6-phosphate isomerase family. 6-phosphogluconolactonase subfamily.</text>
</comment>
<dbReference type="CDD" id="cd01400">
    <property type="entry name" value="6PGL"/>
    <property type="match status" value="1"/>
</dbReference>
<dbReference type="AlphaFoldDB" id="A0A1S1PT93"/>
<dbReference type="InterPro" id="IPR005900">
    <property type="entry name" value="6-phosphogluconolactonase_DevB"/>
</dbReference>
<dbReference type="Gene3D" id="3.40.50.1360">
    <property type="match status" value="1"/>
</dbReference>
<dbReference type="PANTHER" id="PTHR11054:SF0">
    <property type="entry name" value="6-PHOSPHOGLUCONOLACTONASE"/>
    <property type="match status" value="1"/>
</dbReference>
<dbReference type="PANTHER" id="PTHR11054">
    <property type="entry name" value="6-PHOSPHOGLUCONOLACTONASE"/>
    <property type="match status" value="1"/>
</dbReference>
<organism evidence="9 10">
    <name type="scientific">Parafrankia soli</name>
    <dbReference type="NCBI Taxonomy" id="2599596"/>
    <lineage>
        <taxon>Bacteria</taxon>
        <taxon>Bacillati</taxon>
        <taxon>Actinomycetota</taxon>
        <taxon>Actinomycetes</taxon>
        <taxon>Frankiales</taxon>
        <taxon>Frankiaceae</taxon>
        <taxon>Parafrankia</taxon>
    </lineage>
</organism>
<keyword evidence="10" id="KW-1185">Reference proteome</keyword>
<dbReference type="UniPathway" id="UPA00115">
    <property type="reaction ID" value="UER00409"/>
</dbReference>
<feature type="domain" description="Glucosamine/galactosamine-6-phosphate isomerase" evidence="8">
    <location>
        <begin position="19"/>
        <end position="249"/>
    </location>
</feature>
<dbReference type="OrthoDB" id="9810967at2"/>
<dbReference type="EC" id="3.1.1.31" evidence="5 7"/>
<comment type="caution">
    <text evidence="9">The sequence shown here is derived from an EMBL/GenBank/DDBJ whole genome shotgun (WGS) entry which is preliminary data.</text>
</comment>
<name>A0A1S1PT93_9ACTN</name>
<dbReference type="NCBIfam" id="TIGR01198">
    <property type="entry name" value="pgl"/>
    <property type="match status" value="1"/>
</dbReference>
<evidence type="ECO:0000256" key="1">
    <source>
        <dbReference type="ARBA" id="ARBA00000832"/>
    </source>
</evidence>
<evidence type="ECO:0000256" key="7">
    <source>
        <dbReference type="RuleBase" id="RU365095"/>
    </source>
</evidence>
<evidence type="ECO:0000313" key="9">
    <source>
        <dbReference type="EMBL" id="OHV24461.1"/>
    </source>
</evidence>
<protein>
    <recommendedName>
        <fullName evidence="6 7">6-phosphogluconolactonase</fullName>
        <shortName evidence="7">6PGL</shortName>
        <ecNumber evidence="5 7">3.1.1.31</ecNumber>
    </recommendedName>
</protein>
<evidence type="ECO:0000313" key="10">
    <source>
        <dbReference type="Proteomes" id="UP000179769"/>
    </source>
</evidence>
<dbReference type="InterPro" id="IPR006148">
    <property type="entry name" value="Glc/Gal-6P_isomerase"/>
</dbReference>
<dbReference type="EMBL" id="MAXA01000235">
    <property type="protein sequence ID" value="OHV24461.1"/>
    <property type="molecule type" value="Genomic_DNA"/>
</dbReference>
<evidence type="ECO:0000256" key="3">
    <source>
        <dbReference type="ARBA" id="ARBA00004961"/>
    </source>
</evidence>
<evidence type="ECO:0000256" key="4">
    <source>
        <dbReference type="ARBA" id="ARBA00010662"/>
    </source>
</evidence>
<evidence type="ECO:0000256" key="5">
    <source>
        <dbReference type="ARBA" id="ARBA00013198"/>
    </source>
</evidence>
<dbReference type="InterPro" id="IPR039104">
    <property type="entry name" value="6PGL"/>
</dbReference>
<gene>
    <name evidence="7" type="primary">pgl</name>
    <name evidence="9" type="ORF">BBK14_05555</name>
</gene>
<dbReference type="GO" id="GO:0017057">
    <property type="term" value="F:6-phosphogluconolactonase activity"/>
    <property type="evidence" value="ECO:0007669"/>
    <property type="project" value="UniProtKB-UniRule"/>
</dbReference>
<comment type="function">
    <text evidence="2 7">Hydrolysis of 6-phosphogluconolactone to 6-phosphogluconate.</text>
</comment>
<dbReference type="InterPro" id="IPR037171">
    <property type="entry name" value="NagB/RpiA_transferase-like"/>
</dbReference>
<dbReference type="RefSeq" id="WP_071065640.1">
    <property type="nucleotide sequence ID" value="NZ_MAXA01000235.1"/>
</dbReference>
<comment type="catalytic activity">
    <reaction evidence="1 7">
        <text>6-phospho-D-glucono-1,5-lactone + H2O = 6-phospho-D-gluconate + H(+)</text>
        <dbReference type="Rhea" id="RHEA:12556"/>
        <dbReference type="ChEBI" id="CHEBI:15377"/>
        <dbReference type="ChEBI" id="CHEBI:15378"/>
        <dbReference type="ChEBI" id="CHEBI:57955"/>
        <dbReference type="ChEBI" id="CHEBI:58759"/>
        <dbReference type="EC" id="3.1.1.31"/>
    </reaction>
</comment>
<dbReference type="GO" id="GO:0005975">
    <property type="term" value="P:carbohydrate metabolic process"/>
    <property type="evidence" value="ECO:0007669"/>
    <property type="project" value="UniProtKB-UniRule"/>
</dbReference>